<feature type="domain" description="Putative glycogen debranching enzyme N-terminal" evidence="2">
    <location>
        <begin position="17"/>
        <end position="216"/>
    </location>
</feature>
<dbReference type="InterPro" id="IPR054491">
    <property type="entry name" value="MGH1-like_GH"/>
</dbReference>
<name>A0A0F6YNG2_9BACT</name>
<dbReference type="EMBL" id="CP011125">
    <property type="protein sequence ID" value="AKF10395.1"/>
    <property type="molecule type" value="Genomic_DNA"/>
</dbReference>
<dbReference type="Proteomes" id="UP000034883">
    <property type="component" value="Chromosome"/>
</dbReference>
<keyword evidence="5" id="KW-1185">Reference proteome</keyword>
<evidence type="ECO:0000313" key="5">
    <source>
        <dbReference type="Proteomes" id="UP000034883"/>
    </source>
</evidence>
<proteinExistence type="predicted"/>
<protein>
    <submittedName>
        <fullName evidence="4">Glycogen debranching enzyme</fullName>
    </submittedName>
</protein>
<gene>
    <name evidence="4" type="ORF">DB32_007544</name>
</gene>
<evidence type="ECO:0000259" key="3">
    <source>
        <dbReference type="Pfam" id="PF22422"/>
    </source>
</evidence>
<dbReference type="Pfam" id="PF14742">
    <property type="entry name" value="GDE_N_bis"/>
    <property type="match status" value="1"/>
</dbReference>
<dbReference type="GO" id="GO:0005975">
    <property type="term" value="P:carbohydrate metabolic process"/>
    <property type="evidence" value="ECO:0007669"/>
    <property type="project" value="InterPro"/>
</dbReference>
<dbReference type="SUPFAM" id="SSF48208">
    <property type="entry name" value="Six-hairpin glycosidases"/>
    <property type="match status" value="1"/>
</dbReference>
<organism evidence="4 5">
    <name type="scientific">Sandaracinus amylolyticus</name>
    <dbReference type="NCBI Taxonomy" id="927083"/>
    <lineage>
        <taxon>Bacteria</taxon>
        <taxon>Pseudomonadati</taxon>
        <taxon>Myxococcota</taxon>
        <taxon>Polyangia</taxon>
        <taxon>Polyangiales</taxon>
        <taxon>Sandaracinaceae</taxon>
        <taxon>Sandaracinus</taxon>
    </lineage>
</organism>
<dbReference type="KEGG" id="samy:DB32_007544"/>
<dbReference type="InterPro" id="IPR008928">
    <property type="entry name" value="6-hairpin_glycosidase_sf"/>
</dbReference>
<sequence>MVLRAEIRPEVRLAWRGPTMLVTDVRGELGRGVSSSGLWFRETRYLRTLRLLVNGRAPHLCALGGEGAHTLDLVYVHPELEEFGGGGSGLARSEESLGPDGVPHRAIDLRVTHSVEIDGLESRLVVANRAQRDVRLVIDVALDGDWADIGDTIGDREAPVRIWERAVCAGSSLELRSTHPELPYVTHVEAPGARAHECGVRWTVELAPREEVVLAMRVRAIDFEDALTGEGIAARERVLERWRASHVVVDTSGHGVEPLVIAAALEDLASLPLLEGRAREWLAPQAGLPIYPALFGRDALTTGWQASFVDGGAMLDAALARLGRHQSTRDDPRIDAQPGRVPQQVRRGPRARLGDGAFAVSYADVASPLMYVIALAQLYALRGDEALIRPHLDTARRILDWAREQAQGGFLHYHTRSPDGPEHQGWKDSGGAMVHADGTPARSPIAACEIQGYWFAAQELLAIVLWTLGRQGDARALWSAARDLKQRFHRAFWMEDESYYGLALDRDGRLLRSITSNVGHCLASGIVAQDVMERVVDRMFAPDLWSGWGFRTLSSAHPAYQPLSYHCGSVWSVESATIALGLRRFGFDRRALQLADATLALASLYPGFRVPECVGGYTKDELPHPGAYPRADLIQAWNVSAIPGLLHAMLGIFNVAPLDLLALDPLLPTCLDRLRVRKLRVGRGEVDVDVWRDRDGHCRFEVTRREGTLHVVRQPPPESISVGIAGRMRALVDGLLPA</sequence>
<evidence type="ECO:0000259" key="2">
    <source>
        <dbReference type="Pfam" id="PF14742"/>
    </source>
</evidence>
<evidence type="ECO:0000256" key="1">
    <source>
        <dbReference type="SAM" id="MobiDB-lite"/>
    </source>
</evidence>
<dbReference type="InterPro" id="IPR032856">
    <property type="entry name" value="GDE_N_bis"/>
</dbReference>
<accession>A0A0F6YNG2</accession>
<feature type="region of interest" description="Disordered" evidence="1">
    <location>
        <begin position="326"/>
        <end position="348"/>
    </location>
</feature>
<dbReference type="STRING" id="927083.DB32_007544"/>
<dbReference type="InterPro" id="IPR012341">
    <property type="entry name" value="6hp_glycosidase-like_sf"/>
</dbReference>
<feature type="domain" description="Mannosylglycerate hydrolase MGH1-like glycoside hydrolase" evidence="3">
    <location>
        <begin position="443"/>
        <end position="607"/>
    </location>
</feature>
<dbReference type="AlphaFoldDB" id="A0A0F6YNG2"/>
<reference evidence="4 5" key="1">
    <citation type="submission" date="2015-03" db="EMBL/GenBank/DDBJ databases">
        <title>Genome assembly of Sandaracinus amylolyticus DSM 53668.</title>
        <authorList>
            <person name="Sharma G."/>
            <person name="Subramanian S."/>
        </authorList>
    </citation>
    <scope>NUCLEOTIDE SEQUENCE [LARGE SCALE GENOMIC DNA]</scope>
    <source>
        <strain evidence="4 5">DSM 53668</strain>
    </source>
</reference>
<dbReference type="Pfam" id="PF22422">
    <property type="entry name" value="MGH1-like_GH"/>
    <property type="match status" value="1"/>
</dbReference>
<evidence type="ECO:0000313" key="4">
    <source>
        <dbReference type="EMBL" id="AKF10395.1"/>
    </source>
</evidence>
<dbReference type="Gene3D" id="1.50.10.10">
    <property type="match status" value="1"/>
</dbReference>